<dbReference type="InterPro" id="IPR029058">
    <property type="entry name" value="AB_hydrolase_fold"/>
</dbReference>
<proteinExistence type="predicted"/>
<gene>
    <name evidence="2" type="ORF">B0T24DRAFT_649412</name>
</gene>
<evidence type="ECO:0000313" key="3">
    <source>
        <dbReference type="Proteomes" id="UP001287356"/>
    </source>
</evidence>
<dbReference type="SUPFAM" id="SSF52540">
    <property type="entry name" value="P-loop containing nucleoside triphosphate hydrolases"/>
    <property type="match status" value="1"/>
</dbReference>
<name>A0AAE0KBL8_9PEZI</name>
<dbReference type="Pfam" id="PF25000">
    <property type="entry name" value="DUF7779"/>
    <property type="match status" value="1"/>
</dbReference>
<dbReference type="AlphaFoldDB" id="A0AAE0KBL8"/>
<feature type="domain" description="DUF7779" evidence="1">
    <location>
        <begin position="645"/>
        <end position="734"/>
    </location>
</feature>
<accession>A0AAE0KBL8</accession>
<dbReference type="PANTHER" id="PTHR35205">
    <property type="entry name" value="NB-ARC AND TPR DOMAIN PROTEIN"/>
    <property type="match status" value="1"/>
</dbReference>
<dbReference type="PANTHER" id="PTHR35205:SF1">
    <property type="entry name" value="ZU5 DOMAIN-CONTAINING PROTEIN"/>
    <property type="match status" value="1"/>
</dbReference>
<reference evidence="2" key="2">
    <citation type="submission" date="2023-06" db="EMBL/GenBank/DDBJ databases">
        <authorList>
            <consortium name="Lawrence Berkeley National Laboratory"/>
            <person name="Haridas S."/>
            <person name="Hensen N."/>
            <person name="Bonometti L."/>
            <person name="Westerberg I."/>
            <person name="Brannstrom I.O."/>
            <person name="Guillou S."/>
            <person name="Cros-Aarteil S."/>
            <person name="Calhoun S."/>
            <person name="Kuo A."/>
            <person name="Mondo S."/>
            <person name="Pangilinan J."/>
            <person name="Riley R."/>
            <person name="Labutti K."/>
            <person name="Andreopoulos B."/>
            <person name="Lipzen A."/>
            <person name="Chen C."/>
            <person name="Yanf M."/>
            <person name="Daum C."/>
            <person name="Ng V."/>
            <person name="Clum A."/>
            <person name="Steindorff A."/>
            <person name="Ohm R."/>
            <person name="Martin F."/>
            <person name="Silar P."/>
            <person name="Natvig D."/>
            <person name="Lalanne C."/>
            <person name="Gautier V."/>
            <person name="Ament-Velasquez S.L."/>
            <person name="Kruys A."/>
            <person name="Hutchinson M.I."/>
            <person name="Powell A.J."/>
            <person name="Barry K."/>
            <person name="Miller A.N."/>
            <person name="Grigoriev I.V."/>
            <person name="Debuchy R."/>
            <person name="Gladieux P."/>
            <person name="Thoren M.H."/>
            <person name="Johannesson H."/>
        </authorList>
    </citation>
    <scope>NUCLEOTIDE SEQUENCE</scope>
    <source>
        <strain evidence="2">CBS 958.72</strain>
    </source>
</reference>
<dbReference type="InterPro" id="IPR011990">
    <property type="entry name" value="TPR-like_helical_dom_sf"/>
</dbReference>
<comment type="caution">
    <text evidence="2">The sequence shown here is derived from an EMBL/GenBank/DDBJ whole genome shotgun (WGS) entry which is preliminary data.</text>
</comment>
<dbReference type="InterPro" id="IPR056681">
    <property type="entry name" value="DUF7779"/>
</dbReference>
<dbReference type="InterPro" id="IPR027417">
    <property type="entry name" value="P-loop_NTPase"/>
</dbReference>
<dbReference type="Gene3D" id="3.40.50.300">
    <property type="entry name" value="P-loop containing nucleotide triphosphate hydrolases"/>
    <property type="match status" value="1"/>
</dbReference>
<keyword evidence="3" id="KW-1185">Reference proteome</keyword>
<dbReference type="SUPFAM" id="SSF53474">
    <property type="entry name" value="alpha/beta-Hydrolases"/>
    <property type="match status" value="1"/>
</dbReference>
<dbReference type="InterPro" id="IPR019734">
    <property type="entry name" value="TPR_rpt"/>
</dbReference>
<dbReference type="Gene3D" id="1.25.40.10">
    <property type="entry name" value="Tetratricopeptide repeat domain"/>
    <property type="match status" value="2"/>
</dbReference>
<dbReference type="EMBL" id="JAULSN010000004">
    <property type="protein sequence ID" value="KAK3373519.1"/>
    <property type="molecule type" value="Genomic_DNA"/>
</dbReference>
<dbReference type="SUPFAM" id="SSF48452">
    <property type="entry name" value="TPR-like"/>
    <property type="match status" value="2"/>
</dbReference>
<organism evidence="2 3">
    <name type="scientific">Lasiosphaeria ovina</name>
    <dbReference type="NCBI Taxonomy" id="92902"/>
    <lineage>
        <taxon>Eukaryota</taxon>
        <taxon>Fungi</taxon>
        <taxon>Dikarya</taxon>
        <taxon>Ascomycota</taxon>
        <taxon>Pezizomycotina</taxon>
        <taxon>Sordariomycetes</taxon>
        <taxon>Sordariomycetidae</taxon>
        <taxon>Sordariales</taxon>
        <taxon>Lasiosphaeriaceae</taxon>
        <taxon>Lasiosphaeria</taxon>
    </lineage>
</organism>
<sequence>MTGTLHPLRLHGQAPEDADVDFQGSQAYSDVRSSSFILVGGLGTSPPPNWAIVSSPWLGLYEETGCRLNHFHYDYNVVLDDKFSFQSLPDACRDLLAALSRLQQAETIRPVLFVSHSLGSFVVKQALCVANAQRQTYAKLLNSVLAIAFLGGLHSSSDPALLSEQCIRIIRMSPNRIPKQSFSRLNDEAWLLADICRLFEDIGLHVEVLSLYETEKTRFKVGFGGGKGLFGSHQSAVLVNEDTCRCRLVREQCFPISGDHARLPELRMDNGEPDSRVQKWLRFVLGADYRQTVLRRMNPAPIQNSPTVSMTSFSSYDAARIVIPQQPPPGSIDASGSNNPTAGSSVDTGWKLVPIIKGFATKRPFAQLPCFMMESPTRNKEFWGRASIMEVLDSVLLPQDKAAASFSPDNVMQKHVVLCGIGGIGKTSIAIEYAFSRKSKFDAVFWIRADEPEKLEQDFGRIASELGLLDTSEPSNPVINRDLAKGWLESPRKALDKDHDIIGQTEAQWLIIFDNADSPDLLQDYWPLSANGSILVTSRDPLSKTSPSIAVHAIDIQPFTDGEAAQLLQHLSRLQRDEEIALKIATKLGGLPLAISQMAAVIRYQYLSFSDFLSRYEDDSDRRELLSYNAVLPRPEARGNIASIWAVEQLEPTARCLLNICAMIDPDCIEERLFTGDISGVQDIESFPRGSFAYSAARANLIKRSLISRNEETKEFRIHRVLQSTLKSKMTPESTLQFFLAAVNIVLTAWGDTPLVQRHVLSLARSRDGLFPHALALRNFYSEYYKDQNPEGCLQFAKLMNESGWYQHERGNSQDIKPFLTLALDICGRNSGPAWTQILSDIHYGLAAAANETNDAKSCLYHTQKLLELRLEAFATTSNGDIRLAIAHNEIAIAWVMNHEYHKAIEQFEASISVYQGLEDYWPGMDTNPRTNMGFTYWVMGDLGKAEHILSELLKDREAKFGIDDKESYRTGRVYHGLGNIAFDQCRFEDSEKWHQRALFQYQETLGNNHHKTADLCHRVAKHCMRNDNTEHARTLINQALKVYSLRKTVYLPELARTTFLRARLEMQLENGDEATSAFKRAKAMRARIHSVPHKPDIALREADFDNLVTFFSR</sequence>
<dbReference type="GO" id="GO:0043531">
    <property type="term" value="F:ADP binding"/>
    <property type="evidence" value="ECO:0007669"/>
    <property type="project" value="InterPro"/>
</dbReference>
<evidence type="ECO:0000259" key="1">
    <source>
        <dbReference type="Pfam" id="PF25000"/>
    </source>
</evidence>
<dbReference type="SMART" id="SM00028">
    <property type="entry name" value="TPR"/>
    <property type="match status" value="4"/>
</dbReference>
<dbReference type="Pfam" id="PF13424">
    <property type="entry name" value="TPR_12"/>
    <property type="match status" value="1"/>
</dbReference>
<reference evidence="2" key="1">
    <citation type="journal article" date="2023" name="Mol. Phylogenet. Evol.">
        <title>Genome-scale phylogeny and comparative genomics of the fungal order Sordariales.</title>
        <authorList>
            <person name="Hensen N."/>
            <person name="Bonometti L."/>
            <person name="Westerberg I."/>
            <person name="Brannstrom I.O."/>
            <person name="Guillou S."/>
            <person name="Cros-Aarteil S."/>
            <person name="Calhoun S."/>
            <person name="Haridas S."/>
            <person name="Kuo A."/>
            <person name="Mondo S."/>
            <person name="Pangilinan J."/>
            <person name="Riley R."/>
            <person name="LaButti K."/>
            <person name="Andreopoulos B."/>
            <person name="Lipzen A."/>
            <person name="Chen C."/>
            <person name="Yan M."/>
            <person name="Daum C."/>
            <person name="Ng V."/>
            <person name="Clum A."/>
            <person name="Steindorff A."/>
            <person name="Ohm R.A."/>
            <person name="Martin F."/>
            <person name="Silar P."/>
            <person name="Natvig D.O."/>
            <person name="Lalanne C."/>
            <person name="Gautier V."/>
            <person name="Ament-Velasquez S.L."/>
            <person name="Kruys A."/>
            <person name="Hutchinson M.I."/>
            <person name="Powell A.J."/>
            <person name="Barry K."/>
            <person name="Miller A.N."/>
            <person name="Grigoriev I.V."/>
            <person name="Debuchy R."/>
            <person name="Gladieux P."/>
            <person name="Hiltunen Thoren M."/>
            <person name="Johannesson H."/>
        </authorList>
    </citation>
    <scope>NUCLEOTIDE SEQUENCE</scope>
    <source>
        <strain evidence="2">CBS 958.72</strain>
    </source>
</reference>
<evidence type="ECO:0000313" key="2">
    <source>
        <dbReference type="EMBL" id="KAK3373519.1"/>
    </source>
</evidence>
<protein>
    <submittedName>
        <fullName evidence="2">Tetratricopeptide repeat domain-containing protein</fullName>
    </submittedName>
</protein>
<dbReference type="Proteomes" id="UP001287356">
    <property type="component" value="Unassembled WGS sequence"/>
</dbReference>